<gene>
    <name evidence="7" type="ORF">SAMN05421738_103123</name>
</gene>
<evidence type="ECO:0000256" key="2">
    <source>
        <dbReference type="ARBA" id="ARBA00022475"/>
    </source>
</evidence>
<feature type="transmembrane region" description="Helical" evidence="6">
    <location>
        <begin position="50"/>
        <end position="71"/>
    </location>
</feature>
<evidence type="ECO:0000256" key="4">
    <source>
        <dbReference type="ARBA" id="ARBA00022989"/>
    </source>
</evidence>
<reference evidence="8" key="1">
    <citation type="submission" date="2016-10" db="EMBL/GenBank/DDBJ databases">
        <authorList>
            <person name="Varghese N."/>
            <person name="Submissions S."/>
        </authorList>
    </citation>
    <scope>NUCLEOTIDE SEQUENCE [LARGE SCALE GENOMIC DNA]</scope>
    <source>
        <strain evidence="8">XJ109</strain>
    </source>
</reference>
<dbReference type="PANTHER" id="PTHR30250">
    <property type="entry name" value="PST FAMILY PREDICTED COLANIC ACID TRANSPORTER"/>
    <property type="match status" value="1"/>
</dbReference>
<dbReference type="EMBL" id="FOUZ01000003">
    <property type="protein sequence ID" value="SFM85179.1"/>
    <property type="molecule type" value="Genomic_DNA"/>
</dbReference>
<keyword evidence="8" id="KW-1185">Reference proteome</keyword>
<proteinExistence type="predicted"/>
<dbReference type="PANTHER" id="PTHR30250:SF11">
    <property type="entry name" value="O-ANTIGEN TRANSPORTER-RELATED"/>
    <property type="match status" value="1"/>
</dbReference>
<name>A0A1I4U879_9FLAO</name>
<feature type="transmembrane region" description="Helical" evidence="6">
    <location>
        <begin position="249"/>
        <end position="271"/>
    </location>
</feature>
<keyword evidence="5 6" id="KW-0472">Membrane</keyword>
<feature type="transmembrane region" description="Helical" evidence="6">
    <location>
        <begin position="329"/>
        <end position="348"/>
    </location>
</feature>
<feature type="transmembrane region" description="Helical" evidence="6">
    <location>
        <begin position="223"/>
        <end position="243"/>
    </location>
</feature>
<dbReference type="Proteomes" id="UP000199149">
    <property type="component" value="Unassembled WGS sequence"/>
</dbReference>
<feature type="transmembrane region" description="Helical" evidence="6">
    <location>
        <begin position="292"/>
        <end position="309"/>
    </location>
</feature>
<sequence>MKDFYKFIKQFLQNNGLNVFISIFLSKFTMLINTIFIVKMINQAEFGRITLIASVLSFFTPWNGIGSLQMFMKYGSELENEVDKNQLGQHLFWKGLVNQLIVSVLFVCVCLIYTIKFDHLFWIIFFFTIRLFGYYFLSHIIIDFRIKGNNKKFAEINNITNIVGLIITFALTYFYGALGYVISLAIGPFISFIYLKSYHFQQSILEKKYDFKAMWNYGRLESFAYFASELLFAIDIAMIAYFMTENDIALYKVAILLPLNLIFLPTILIQTDFPKLVQHAKDKNYLKFYIKNYYRIFIPIGIIILFGSFFLKDFILQLFFSKAYIKGDFIFFISSCAVVLALWFRVLYLNLFSVIGYAKWNSIISVLSIVVLVISDMVLIPKYQLEGAAISLAFTYLFSGFFAMLVFFNYLKKLT</sequence>
<evidence type="ECO:0000256" key="6">
    <source>
        <dbReference type="SAM" id="Phobius"/>
    </source>
</evidence>
<accession>A0A1I4U879</accession>
<dbReference type="AlphaFoldDB" id="A0A1I4U879"/>
<keyword evidence="2" id="KW-1003">Cell membrane</keyword>
<evidence type="ECO:0000256" key="1">
    <source>
        <dbReference type="ARBA" id="ARBA00004651"/>
    </source>
</evidence>
<evidence type="ECO:0000256" key="5">
    <source>
        <dbReference type="ARBA" id="ARBA00023136"/>
    </source>
</evidence>
<evidence type="ECO:0000313" key="7">
    <source>
        <dbReference type="EMBL" id="SFM85179.1"/>
    </source>
</evidence>
<keyword evidence="4 6" id="KW-1133">Transmembrane helix</keyword>
<organism evidence="7 8">
    <name type="scientific">Algoriella xinjiangensis</name>
    <dbReference type="NCBI Taxonomy" id="684065"/>
    <lineage>
        <taxon>Bacteria</taxon>
        <taxon>Pseudomonadati</taxon>
        <taxon>Bacteroidota</taxon>
        <taxon>Flavobacteriia</taxon>
        <taxon>Flavobacteriales</taxon>
        <taxon>Weeksellaceae</taxon>
        <taxon>Algoriella</taxon>
    </lineage>
</organism>
<feature type="transmembrane region" description="Helical" evidence="6">
    <location>
        <begin position="162"/>
        <end position="195"/>
    </location>
</feature>
<keyword evidence="3 6" id="KW-0812">Transmembrane</keyword>
<feature type="transmembrane region" description="Helical" evidence="6">
    <location>
        <begin position="20"/>
        <end position="38"/>
    </location>
</feature>
<dbReference type="STRING" id="684065.SAMN05421738_103123"/>
<evidence type="ECO:0000256" key="3">
    <source>
        <dbReference type="ARBA" id="ARBA00022692"/>
    </source>
</evidence>
<comment type="subcellular location">
    <subcellularLocation>
        <location evidence="1">Cell membrane</location>
        <topology evidence="1">Multi-pass membrane protein</topology>
    </subcellularLocation>
</comment>
<dbReference type="InterPro" id="IPR050833">
    <property type="entry name" value="Poly_Biosynth_Transport"/>
</dbReference>
<evidence type="ECO:0000313" key="8">
    <source>
        <dbReference type="Proteomes" id="UP000199149"/>
    </source>
</evidence>
<feature type="transmembrane region" description="Helical" evidence="6">
    <location>
        <begin position="91"/>
        <end position="113"/>
    </location>
</feature>
<dbReference type="GO" id="GO:0005886">
    <property type="term" value="C:plasma membrane"/>
    <property type="evidence" value="ECO:0007669"/>
    <property type="project" value="UniProtKB-SubCell"/>
</dbReference>
<feature type="transmembrane region" description="Helical" evidence="6">
    <location>
        <begin position="360"/>
        <end position="381"/>
    </location>
</feature>
<protein>
    <submittedName>
        <fullName evidence="7">Membrane protein involved in the export of O-antigen and teichoic acid</fullName>
    </submittedName>
</protein>
<feature type="transmembrane region" description="Helical" evidence="6">
    <location>
        <begin position="120"/>
        <end position="142"/>
    </location>
</feature>
<feature type="transmembrane region" description="Helical" evidence="6">
    <location>
        <begin position="387"/>
        <end position="411"/>
    </location>
</feature>